<evidence type="ECO:0000256" key="3">
    <source>
        <dbReference type="ARBA" id="ARBA00022840"/>
    </source>
</evidence>
<dbReference type="Gene3D" id="1.10.510.10">
    <property type="entry name" value="Transferase(Phosphotransferase) domain 1"/>
    <property type="match status" value="1"/>
</dbReference>
<dbReference type="EC" id="2.7.11.1" evidence="1"/>
<evidence type="ECO:0000256" key="4">
    <source>
        <dbReference type="PROSITE-ProRule" id="PRU10141"/>
    </source>
</evidence>
<feature type="compositionally biased region" description="Acidic residues" evidence="5">
    <location>
        <begin position="575"/>
        <end position="599"/>
    </location>
</feature>
<sequence length="731" mass="81077">MSLHYQTIHHLSDNEEPSSITPLAGPATRTRSRALTLLSKLSTPTTLRSRRAKPIITNTHTKHTSTLSNNSTSATTTSTTRQQQRRVQVRQRMLAQSTNHHIMMTTPVTQVVSRKPIKQHSILHQQLNQQVQQQQQHHHHHHHQQQQLLHQQQQQQPPRDPNAVPIPNLKNVVIKSRWRIGAVLGKGAFGEVFSAADTSTHQTVAIKVESPECKKHVLKLEICVMRKLQECPFVAKFIGCGRFATPQSHSHHPITPTSQTSTPTKQNPPTPAPQNGASQPVYSYLVMQLLGPNLSDLRRKAPNGQFSAVITSVITRQMLRAVQALHEIGFLHRDIKPGNFCLGPNETELSAASHCFMIDFGLSRRYLSSNGKVREPRCKVGFRGTARYASIAAHEGRDLGRVDDLWSLFYILVECLRGSLPWKGKEKSKIAALKVKYTLPDLPATPTPQQQQPTSATIISSSSPVSSSSSSTRCNPASRTITADKVTFPHGLLDGLPVQCWYIYQHLMTLGYGQVPNYDYLYTMLEDLAKLGGGNGHPPALYHVSSVSSLGVSSPVSMNLHNKMQDVLIGSDNNMADEDDDEADDEDLEDVEEQDDEVVLAEKRNSLTPSTSRERLLLMEQTIQKSGNMSGLPPLPNQCPSTPDNMIYDGGAKRMAHLIKRLSVNDSGVDAAKTGNVLQDTRPPLRNDMDVDDDGPTHVTITSPITFAPKPPLVGRPTVPYVRRKTMRTYN</sequence>
<feature type="region of interest" description="Disordered" evidence="5">
    <location>
        <begin position="126"/>
        <end position="168"/>
    </location>
</feature>
<dbReference type="RefSeq" id="XP_031025975.1">
    <property type="nucleotide sequence ID" value="XM_031168078.1"/>
</dbReference>
<dbReference type="PROSITE" id="PS50011">
    <property type="entry name" value="PROTEIN_KINASE_DOM"/>
    <property type="match status" value="1"/>
</dbReference>
<dbReference type="InterPro" id="IPR017441">
    <property type="entry name" value="Protein_kinase_ATP_BS"/>
</dbReference>
<feature type="region of interest" description="Disordered" evidence="5">
    <location>
        <begin position="1"/>
        <end position="29"/>
    </location>
</feature>
<dbReference type="EMBL" id="QEAO01000008">
    <property type="protein sequence ID" value="TPX35502.1"/>
    <property type="molecule type" value="Genomic_DNA"/>
</dbReference>
<reference evidence="7 8" key="1">
    <citation type="journal article" date="2019" name="Sci. Rep.">
        <title>Comparative genomics of chytrid fungi reveal insights into the obligate biotrophic and pathogenic lifestyle of Synchytrium endobioticum.</title>
        <authorList>
            <person name="van de Vossenberg B.T.L.H."/>
            <person name="Warris S."/>
            <person name="Nguyen H.D.T."/>
            <person name="van Gent-Pelzer M.P.E."/>
            <person name="Joly D.L."/>
            <person name="van de Geest H.C."/>
            <person name="Bonants P.J.M."/>
            <person name="Smith D.S."/>
            <person name="Levesque C.A."/>
            <person name="van der Lee T.A.J."/>
        </authorList>
    </citation>
    <scope>NUCLEOTIDE SEQUENCE [LARGE SCALE GENOMIC DNA]</scope>
    <source>
        <strain evidence="7 8">JEL517</strain>
    </source>
</reference>
<evidence type="ECO:0000256" key="5">
    <source>
        <dbReference type="SAM" id="MobiDB-lite"/>
    </source>
</evidence>
<protein>
    <recommendedName>
        <fullName evidence="1">non-specific serine/threonine protein kinase</fullName>
        <ecNumber evidence="1">2.7.11.1</ecNumber>
    </recommendedName>
</protein>
<gene>
    <name evidence="7" type="ORF">SmJEL517_g02150</name>
</gene>
<feature type="domain" description="Protein kinase" evidence="6">
    <location>
        <begin position="178"/>
        <end position="493"/>
    </location>
</feature>
<proteinExistence type="predicted"/>
<dbReference type="OrthoDB" id="5579860at2759"/>
<dbReference type="GO" id="GO:0004674">
    <property type="term" value="F:protein serine/threonine kinase activity"/>
    <property type="evidence" value="ECO:0007669"/>
    <property type="project" value="UniProtKB-EC"/>
</dbReference>
<dbReference type="InterPro" id="IPR008271">
    <property type="entry name" value="Ser/Thr_kinase_AS"/>
</dbReference>
<feature type="compositionally biased region" description="Low complexity" evidence="5">
    <location>
        <begin position="246"/>
        <end position="265"/>
    </location>
</feature>
<evidence type="ECO:0000256" key="2">
    <source>
        <dbReference type="ARBA" id="ARBA00022741"/>
    </source>
</evidence>
<dbReference type="InterPro" id="IPR050235">
    <property type="entry name" value="CK1_Ser-Thr_kinase"/>
</dbReference>
<evidence type="ECO:0000259" key="6">
    <source>
        <dbReference type="PROSITE" id="PS50011"/>
    </source>
</evidence>
<feature type="region of interest" description="Disordered" evidence="5">
    <location>
        <begin position="49"/>
        <end position="86"/>
    </location>
</feature>
<dbReference type="InterPro" id="IPR011009">
    <property type="entry name" value="Kinase-like_dom_sf"/>
</dbReference>
<feature type="compositionally biased region" description="Low complexity" evidence="5">
    <location>
        <begin position="447"/>
        <end position="472"/>
    </location>
</feature>
<feature type="compositionally biased region" description="Low complexity" evidence="5">
    <location>
        <begin position="64"/>
        <end position="82"/>
    </location>
</feature>
<feature type="region of interest" description="Disordered" evidence="5">
    <location>
        <begin position="571"/>
        <end position="599"/>
    </location>
</feature>
<feature type="compositionally biased region" description="Low complexity" evidence="5">
    <location>
        <begin position="145"/>
        <end position="156"/>
    </location>
</feature>
<keyword evidence="2 4" id="KW-0547">Nucleotide-binding</keyword>
<dbReference type="PROSITE" id="PS00107">
    <property type="entry name" value="PROTEIN_KINASE_ATP"/>
    <property type="match status" value="1"/>
</dbReference>
<keyword evidence="8" id="KW-1185">Reference proteome</keyword>
<dbReference type="PANTHER" id="PTHR11909">
    <property type="entry name" value="CASEIN KINASE-RELATED"/>
    <property type="match status" value="1"/>
</dbReference>
<evidence type="ECO:0000313" key="8">
    <source>
        <dbReference type="Proteomes" id="UP000319731"/>
    </source>
</evidence>
<dbReference type="SMART" id="SM00220">
    <property type="entry name" value="S_TKc"/>
    <property type="match status" value="1"/>
</dbReference>
<feature type="compositionally biased region" description="Low complexity" evidence="5">
    <location>
        <begin position="126"/>
        <end position="135"/>
    </location>
</feature>
<evidence type="ECO:0000313" key="7">
    <source>
        <dbReference type="EMBL" id="TPX35502.1"/>
    </source>
</evidence>
<accession>A0A507C7C4</accession>
<feature type="region of interest" description="Disordered" evidence="5">
    <location>
        <begin position="246"/>
        <end position="277"/>
    </location>
</feature>
<dbReference type="Pfam" id="PF00069">
    <property type="entry name" value="Pkinase"/>
    <property type="match status" value="1"/>
</dbReference>
<dbReference type="GO" id="GO:0005524">
    <property type="term" value="F:ATP binding"/>
    <property type="evidence" value="ECO:0007669"/>
    <property type="project" value="UniProtKB-UniRule"/>
</dbReference>
<feature type="region of interest" description="Disordered" evidence="5">
    <location>
        <begin position="443"/>
        <end position="476"/>
    </location>
</feature>
<feature type="binding site" evidence="4">
    <location>
        <position position="207"/>
    </location>
    <ligand>
        <name>ATP</name>
        <dbReference type="ChEBI" id="CHEBI:30616"/>
    </ligand>
</feature>
<organism evidence="7 8">
    <name type="scientific">Synchytrium microbalum</name>
    <dbReference type="NCBI Taxonomy" id="1806994"/>
    <lineage>
        <taxon>Eukaryota</taxon>
        <taxon>Fungi</taxon>
        <taxon>Fungi incertae sedis</taxon>
        <taxon>Chytridiomycota</taxon>
        <taxon>Chytridiomycota incertae sedis</taxon>
        <taxon>Chytridiomycetes</taxon>
        <taxon>Synchytriales</taxon>
        <taxon>Synchytriaceae</taxon>
        <taxon>Synchytrium</taxon>
    </lineage>
</organism>
<dbReference type="PROSITE" id="PS00108">
    <property type="entry name" value="PROTEIN_KINASE_ST"/>
    <property type="match status" value="1"/>
</dbReference>
<keyword evidence="3 4" id="KW-0067">ATP-binding</keyword>
<dbReference type="AlphaFoldDB" id="A0A507C7C4"/>
<dbReference type="STRING" id="1806994.A0A507C7C4"/>
<name>A0A507C7C4_9FUNG</name>
<comment type="caution">
    <text evidence="7">The sequence shown here is derived from an EMBL/GenBank/DDBJ whole genome shotgun (WGS) entry which is preliminary data.</text>
</comment>
<dbReference type="InterPro" id="IPR000719">
    <property type="entry name" value="Prot_kinase_dom"/>
</dbReference>
<evidence type="ECO:0000256" key="1">
    <source>
        <dbReference type="ARBA" id="ARBA00012513"/>
    </source>
</evidence>
<dbReference type="GeneID" id="42003375"/>
<dbReference type="SUPFAM" id="SSF56112">
    <property type="entry name" value="Protein kinase-like (PK-like)"/>
    <property type="match status" value="1"/>
</dbReference>
<dbReference type="Proteomes" id="UP000319731">
    <property type="component" value="Unassembled WGS sequence"/>
</dbReference>